<dbReference type="VEuPathDB" id="TriTrypDB:TCSYLVIO_007551"/>
<dbReference type="VEuPathDB" id="TriTrypDB:TcBrA4_0125640"/>
<dbReference type="VEuPathDB" id="TriTrypDB:TcG_01326"/>
<protein>
    <submittedName>
        <fullName evidence="1">Uncharacterized protein</fullName>
    </submittedName>
</protein>
<dbReference type="VEuPathDB" id="TriTrypDB:TcCL_NonESM04124"/>
<evidence type="ECO:0000313" key="2">
    <source>
        <dbReference type="Proteomes" id="UP000246078"/>
    </source>
</evidence>
<dbReference type="VEuPathDB" id="TriTrypDB:TcCLB.507053.150"/>
<comment type="caution">
    <text evidence="1">The sequence shown here is derived from an EMBL/GenBank/DDBJ whole genome shotgun (WGS) entry which is preliminary data.</text>
</comment>
<dbReference type="Proteomes" id="UP000246078">
    <property type="component" value="Unassembled WGS sequence"/>
</dbReference>
<dbReference type="AlphaFoldDB" id="A0A2V2VR76"/>
<dbReference type="VEuPathDB" id="TriTrypDB:TCDM_02456"/>
<evidence type="ECO:0000313" key="1">
    <source>
        <dbReference type="EMBL" id="PWU97932.1"/>
    </source>
</evidence>
<dbReference type="GO" id="GO:0035082">
    <property type="term" value="P:axoneme assembly"/>
    <property type="evidence" value="ECO:0007669"/>
    <property type="project" value="InterPro"/>
</dbReference>
<proteinExistence type="predicted"/>
<dbReference type="VEuPathDB" id="TriTrypDB:C3747_235g1"/>
<gene>
    <name evidence="1" type="ORF">C3747_235g1</name>
</gene>
<name>A0A2V2VR76_TRYCR</name>
<dbReference type="VEuPathDB" id="TriTrypDB:Tc_MARK_2466"/>
<dbReference type="EMBL" id="PRFC01000235">
    <property type="protein sequence ID" value="PWU97932.1"/>
    <property type="molecule type" value="Genomic_DNA"/>
</dbReference>
<dbReference type="VEuPathDB" id="TriTrypDB:ECC02_002639"/>
<accession>A0A2V2VR76</accession>
<dbReference type="PANTHER" id="PTHR15977">
    <property type="entry name" value="CILIA- AND FLAGELLA-ASSOCIATED PROTEIN 46"/>
    <property type="match status" value="1"/>
</dbReference>
<organism evidence="1 2">
    <name type="scientific">Trypanosoma cruzi</name>
    <dbReference type="NCBI Taxonomy" id="5693"/>
    <lineage>
        <taxon>Eukaryota</taxon>
        <taxon>Discoba</taxon>
        <taxon>Euglenozoa</taxon>
        <taxon>Kinetoplastea</taxon>
        <taxon>Metakinetoplastina</taxon>
        <taxon>Trypanosomatida</taxon>
        <taxon>Trypanosomatidae</taxon>
        <taxon>Trypanosoma</taxon>
        <taxon>Schizotrypanum</taxon>
    </lineage>
</organism>
<dbReference type="PANTHER" id="PTHR15977:SF15">
    <property type="entry name" value="CILIA- AND FLAGELLA-ASSOCIATED PROTEIN 46"/>
    <property type="match status" value="1"/>
</dbReference>
<reference evidence="1 2" key="1">
    <citation type="journal article" date="2018" name="Microb. Genom.">
        <title>Expanding an expanded genome: long-read sequencing of Trypanosoma cruzi.</title>
        <authorList>
            <person name="Berna L."/>
            <person name="Rodriguez M."/>
            <person name="Chiribao M.L."/>
            <person name="Parodi-Talice A."/>
            <person name="Pita S."/>
            <person name="Rijo G."/>
            <person name="Alvarez-Valin F."/>
            <person name="Robello C."/>
        </authorList>
    </citation>
    <scope>NUCLEOTIDE SEQUENCE [LARGE SCALE GENOMIC DNA]</scope>
    <source>
        <strain evidence="1 2">TCC</strain>
    </source>
</reference>
<dbReference type="VEuPathDB" id="TriTrypDB:C4B63_7g397"/>
<dbReference type="GO" id="GO:0060294">
    <property type="term" value="P:cilium movement involved in cell motility"/>
    <property type="evidence" value="ECO:0007669"/>
    <property type="project" value="InterPro"/>
</dbReference>
<sequence>MHIMLFVVQQTVLVEHCDTCFSPQSSHTPFTVNAIILPLSSRGGGSNTEGHAEREALLPLITTMAGIFLTTLSENGAHEEGIKTLNNLLAVLPTKCHKVFRTYEAQFRSNLGLSTAQLVNKVRGGDPEIEAAVWVAIAKNAAANADSTKSWLKALEVLERKPLQRADALLQMAEWMATRNAVSRHELITLLLSALDSVERFSDPQMSRLPEESMRKKDLRDLCGKRWPFLSQDAPSVCLMPVPCVPETI</sequence>
<dbReference type="VEuPathDB" id="TriTrypDB:BCY84_20510"/>
<dbReference type="InterPro" id="IPR039586">
    <property type="entry name" value="CFAP46"/>
</dbReference>